<dbReference type="Pfam" id="PF07044">
    <property type="entry name" value="DUF1329"/>
    <property type="match status" value="1"/>
</dbReference>
<sequence length="222" mass="24647">MLKKSLLSLALLAAAAAAAAQGQAEPVSLEVVQKSFYPYRDGVPTVPGLMPGMTIDQSNVEQFREALDPAMYQFIRNGDTGIKVGETTSFDLHPSYIEATRQYSGDVHLGEKHGEISPTIAGRPFPQEPSLDDPRAGEKLAWNYKYGYNWGDSAAIAPFYWKFRDMDTAKVERTLKMNFHFLNFTHRTSQEPFPAITPNPRSCSAASTSRCWSRSTSRTPSC</sequence>
<dbReference type="EMBL" id="JBHSWE010000001">
    <property type="protein sequence ID" value="MFC6673923.1"/>
    <property type="molecule type" value="Genomic_DNA"/>
</dbReference>
<gene>
    <name evidence="2" type="ORF">ACFQDL_30425</name>
</gene>
<evidence type="ECO:0000256" key="1">
    <source>
        <dbReference type="SAM" id="SignalP"/>
    </source>
</evidence>
<evidence type="ECO:0000313" key="3">
    <source>
        <dbReference type="Proteomes" id="UP001596422"/>
    </source>
</evidence>
<keyword evidence="3" id="KW-1185">Reference proteome</keyword>
<name>A0ABW2A913_9GAMM</name>
<feature type="signal peptide" evidence="1">
    <location>
        <begin position="1"/>
        <end position="19"/>
    </location>
</feature>
<organism evidence="2 3">
    <name type="scientific">Marinobacterium aestuariivivens</name>
    <dbReference type="NCBI Taxonomy" id="1698799"/>
    <lineage>
        <taxon>Bacteria</taxon>
        <taxon>Pseudomonadati</taxon>
        <taxon>Pseudomonadota</taxon>
        <taxon>Gammaproteobacteria</taxon>
        <taxon>Oceanospirillales</taxon>
        <taxon>Oceanospirillaceae</taxon>
        <taxon>Marinobacterium</taxon>
    </lineage>
</organism>
<dbReference type="RefSeq" id="WP_379912702.1">
    <property type="nucleotide sequence ID" value="NZ_JBHSWE010000001.1"/>
</dbReference>
<comment type="caution">
    <text evidence="2">The sequence shown here is derived from an EMBL/GenBank/DDBJ whole genome shotgun (WGS) entry which is preliminary data.</text>
</comment>
<keyword evidence="1" id="KW-0732">Signal</keyword>
<proteinExistence type="predicted"/>
<protein>
    <submittedName>
        <fullName evidence="2">DUF1329 domain-containing protein</fullName>
    </submittedName>
</protein>
<dbReference type="InterPro" id="IPR010752">
    <property type="entry name" value="DUF1329"/>
</dbReference>
<reference evidence="3" key="1">
    <citation type="journal article" date="2019" name="Int. J. Syst. Evol. Microbiol.">
        <title>The Global Catalogue of Microorganisms (GCM) 10K type strain sequencing project: providing services to taxonomists for standard genome sequencing and annotation.</title>
        <authorList>
            <consortium name="The Broad Institute Genomics Platform"/>
            <consortium name="The Broad Institute Genome Sequencing Center for Infectious Disease"/>
            <person name="Wu L."/>
            <person name="Ma J."/>
        </authorList>
    </citation>
    <scope>NUCLEOTIDE SEQUENCE [LARGE SCALE GENOMIC DNA]</scope>
    <source>
        <strain evidence="3">NBRC 111756</strain>
    </source>
</reference>
<accession>A0ABW2A913</accession>
<feature type="chain" id="PRO_5045575087" evidence="1">
    <location>
        <begin position="20"/>
        <end position="222"/>
    </location>
</feature>
<dbReference type="Proteomes" id="UP001596422">
    <property type="component" value="Unassembled WGS sequence"/>
</dbReference>
<evidence type="ECO:0000313" key="2">
    <source>
        <dbReference type="EMBL" id="MFC6673923.1"/>
    </source>
</evidence>